<dbReference type="AlphaFoldDB" id="A0A6C0BNH7"/>
<accession>A0A6C0BNH7</accession>
<protein>
    <submittedName>
        <fullName evidence="1">Uncharacterized protein</fullName>
    </submittedName>
</protein>
<evidence type="ECO:0000313" key="1">
    <source>
        <dbReference type="EMBL" id="QHS93149.1"/>
    </source>
</evidence>
<reference evidence="1" key="1">
    <citation type="journal article" date="2020" name="Nature">
        <title>Giant virus diversity and host interactions through global metagenomics.</title>
        <authorList>
            <person name="Schulz F."/>
            <person name="Roux S."/>
            <person name="Paez-Espino D."/>
            <person name="Jungbluth S."/>
            <person name="Walsh D.A."/>
            <person name="Denef V.J."/>
            <person name="McMahon K.D."/>
            <person name="Konstantinidis K.T."/>
            <person name="Eloe-Fadrosh E.A."/>
            <person name="Kyrpides N.C."/>
            <person name="Woyke T."/>
        </authorList>
    </citation>
    <scope>NUCLEOTIDE SEQUENCE</scope>
    <source>
        <strain evidence="1">GVMAG-M-3300017651-5</strain>
    </source>
</reference>
<organism evidence="1">
    <name type="scientific">viral metagenome</name>
    <dbReference type="NCBI Taxonomy" id="1070528"/>
    <lineage>
        <taxon>unclassified sequences</taxon>
        <taxon>metagenomes</taxon>
        <taxon>organismal metagenomes</taxon>
    </lineage>
</organism>
<sequence length="321" mass="37211">MSSLKESLIDHLPQEILLEISSYGQIVPGLTPEYINTFVTSISPEWSWYPEMRIEAMRRDNKFYAVMRPILDYCREKNLKVWSDWIGSYIVISNVQDNEVREMFRSIAARLDLLGLSITEIGSNQFTVQSNIQDNDILMCPWIHSPRYIPQHDKPESTLVSNAGWRDMISSINSQSTTSCNIESLRELILTNPMYNLGESLRLIHDYVSYLRIVQCIPEYSGVMSWLCCNNTSVSIQSDRELVIITASIEQVSDYFKNRYYIRIIPASSDRVKLIIHVRRRLEFMDILSRVLEIQACMGRLVARSDQPEPCNIRLSKCSMM</sequence>
<dbReference type="EMBL" id="MN739197">
    <property type="protein sequence ID" value="QHS93149.1"/>
    <property type="molecule type" value="Genomic_DNA"/>
</dbReference>
<proteinExistence type="predicted"/>
<name>A0A6C0BNH7_9ZZZZ</name>